<dbReference type="OrthoDB" id="5392377at2"/>
<dbReference type="NCBIfam" id="TIGR02547">
    <property type="entry name" value="casA_cse1"/>
    <property type="match status" value="1"/>
</dbReference>
<protein>
    <submittedName>
        <fullName evidence="1">Type I-E CRISPR-associated protein Cse1/CasA</fullName>
    </submittedName>
</protein>
<dbReference type="Proteomes" id="UP000271003">
    <property type="component" value="Chromosome"/>
</dbReference>
<gene>
    <name evidence="1" type="ORF">SUTMEG_16410</name>
</gene>
<evidence type="ECO:0000313" key="2">
    <source>
        <dbReference type="Proteomes" id="UP000271003"/>
    </source>
</evidence>
<proteinExistence type="predicted"/>
<keyword evidence="2" id="KW-1185">Reference proteome</keyword>
<sequence>MFSLLTKPWIPVAGRDPVSLNELFENDEAYELCGPVADQLACFLFLRALTQRACEDALEYREDWQDLTSKVFRRKVLDYLHKHEALFDLEGEKPFLQYVALRSMKAEKSWNLSELRVGVSTGNTTILTERESSSPLTVSELVCSILRLVAFPWGGKYHDKSITLQQGLIKNKATGRALTIGMYGYLHNFAWADGLVETLRYNLLTKEDIDKVKYIKGMGVPAWERLPDDEGDFRFTLYEFLFPVSRFFLIQGDRVIVTDGVRPDLSPGMVPPSVSVREFMTSKKNNKSKIETLDAKCFSLPWRHIGEILPFYSKETKGWHCVQTEAVRDRKGRKGVWSLGIQVSYKSGDQYVTANDGFVSQVFKFPDEESSAEVAYARYHVEMKRLEKLVGLLSKATNSYWSDLRIGKNLPERIKQAEQNFWFECDKLKDELEILCDTGDVKAYRAKTRELVGKSFDRMCPKIPGIKRLEAWAKNRPFLKTKDAK</sequence>
<reference evidence="1 2" key="1">
    <citation type="journal article" date="2018" name="Int. J. Syst. Evol. Microbiol.">
        <title>Mesosutterella multiformis gen. nov., sp. nov., a member of the family Sutterellaceae and Sutterella megalosphaeroides sp. nov., isolated from human faeces.</title>
        <authorList>
            <person name="Sakamoto M."/>
            <person name="Ikeyama N."/>
            <person name="Kunihiro T."/>
            <person name="Iino T."/>
            <person name="Yuki M."/>
            <person name="Ohkuma M."/>
        </authorList>
    </citation>
    <scope>NUCLEOTIDE SEQUENCE [LARGE SCALE GENOMIC DNA]</scope>
    <source>
        <strain evidence="1 2">6FBBBH3</strain>
    </source>
</reference>
<dbReference type="InterPro" id="IPR013381">
    <property type="entry name" value="CRISPR-assoc_prot_Cse1"/>
</dbReference>
<dbReference type="RefSeq" id="WP_120177324.1">
    <property type="nucleotide sequence ID" value="NZ_AP018786.1"/>
</dbReference>
<dbReference type="Pfam" id="PF09481">
    <property type="entry name" value="CRISPR_Cse1"/>
    <property type="match status" value="1"/>
</dbReference>
<organism evidence="1 2">
    <name type="scientific">Sutterella megalosphaeroides</name>
    <dbReference type="NCBI Taxonomy" id="2494234"/>
    <lineage>
        <taxon>Bacteria</taxon>
        <taxon>Pseudomonadati</taxon>
        <taxon>Pseudomonadota</taxon>
        <taxon>Betaproteobacteria</taxon>
        <taxon>Burkholderiales</taxon>
        <taxon>Sutterellaceae</taxon>
        <taxon>Sutterella</taxon>
    </lineage>
</organism>
<dbReference type="AlphaFoldDB" id="A0A2Z6ICT9"/>
<name>A0A2Z6ICT9_9BURK</name>
<evidence type="ECO:0000313" key="1">
    <source>
        <dbReference type="EMBL" id="BBF23750.1"/>
    </source>
</evidence>
<dbReference type="KEGG" id="sutt:SUTMEG_16410"/>
<dbReference type="EMBL" id="AP018786">
    <property type="protein sequence ID" value="BBF23750.1"/>
    <property type="molecule type" value="Genomic_DNA"/>
</dbReference>
<accession>A0A2Z6ICT9</accession>